<dbReference type="eggNOG" id="COG0730">
    <property type="taxonomic scope" value="Bacteria"/>
</dbReference>
<evidence type="ECO:0000313" key="5">
    <source>
        <dbReference type="EMBL" id="ACT59520.1"/>
    </source>
</evidence>
<dbReference type="InterPro" id="IPR043128">
    <property type="entry name" value="Rev_trsase/Diguanyl_cyclase"/>
</dbReference>
<name>C6XK75_HIRBI</name>
<keyword evidence="1" id="KW-0812">Transmembrane</keyword>
<evidence type="ECO:0000259" key="3">
    <source>
        <dbReference type="PROSITE" id="PS50883"/>
    </source>
</evidence>
<dbReference type="PROSITE" id="PS50883">
    <property type="entry name" value="EAL"/>
    <property type="match status" value="1"/>
</dbReference>
<dbReference type="PROSITE" id="PS50887">
    <property type="entry name" value="GGDEF"/>
    <property type="match status" value="1"/>
</dbReference>
<dbReference type="AlphaFoldDB" id="C6XK75"/>
<dbReference type="RefSeq" id="WP_015827670.1">
    <property type="nucleotide sequence ID" value="NC_012982.1"/>
</dbReference>
<feature type="transmembrane region" description="Helical" evidence="1">
    <location>
        <begin position="128"/>
        <end position="161"/>
    </location>
</feature>
<gene>
    <name evidence="5" type="ordered locus">Hbal_1834</name>
</gene>
<evidence type="ECO:0000259" key="2">
    <source>
        <dbReference type="PROSITE" id="PS50113"/>
    </source>
</evidence>
<dbReference type="InterPro" id="IPR035919">
    <property type="entry name" value="EAL_sf"/>
</dbReference>
<dbReference type="InterPro" id="IPR052155">
    <property type="entry name" value="Biofilm_reg_signaling"/>
</dbReference>
<dbReference type="SMART" id="SM00267">
    <property type="entry name" value="GGDEF"/>
    <property type="match status" value="1"/>
</dbReference>
<evidence type="ECO:0000256" key="1">
    <source>
        <dbReference type="SAM" id="Phobius"/>
    </source>
</evidence>
<sequence length="785" mass="87674">MQQFSFTSFFLGKVEIPEEKKAWIQAEQYRAFLGMAPVAAFGLTATGAFLSILHHNSSLGPIMFSWAYSAGVLAYVMIRSWQLSIQQPDKNFHTSQKFKKIGFWAAGIGSVWGLLIAVLIMHDQTNLALVGAVAVGMLSMGSFVLAVLPVASLVFMLGILAGFGAGAALSGDVAFLVIVPLFLIFMVVMQRYAAWTFRNFVLQRLDRNAVSESKEVISLLLHDFESQSSDWLWDTDENMLLGRVSQRFAEAVKRPAEVLNSECFLHFFEEDSKEQLQELFLNQRSFRDFVVPIRIEGELRWWSISASPKRNCEGEFTGYRGVCSDVTQERTAEKKIAYMAHFDALTGVHNRANFSTELEKAVERMHTQGKPFALHCIDLDNFKTVNDTMGHPAGDSLLKIVAHRLSMSISDGDIVGRLGGDEFMVLQMGCNDAEEAMLTSDMITDALLEPVSLMGSVLPVSGSVGTSFAPRDGETSKEIMQHADLALYAAKQDGRGCNRMFEPKMDLDAKRRTQLEIGLRRALQENELEMHYQPLMDVRSGTIKGYESLLRWRRGENDVLLPTEFIEIAEDTGLIVPLGEWIIRTAIAEAATWPENISVAINLSPTQMKNPSLISTVISALANNAMDPARVEFEITESVLLEESEVNIKTLHVLRDLGVKIALDDFGTGFSSLNYLRAFPFDKIKIDKCFVTEMETRDDCRAIIRAVMGLARDLGMKTTAEGIENQTHVDLLKAEGCDYMQGFLFSRPIPGRYLPRKDETAENRSTIPDELHEKGRIHLLKQEAA</sequence>
<dbReference type="InterPro" id="IPR000014">
    <property type="entry name" value="PAS"/>
</dbReference>
<organism evidence="5 6">
    <name type="scientific">Hirschia baltica (strain ATCC 49814 / DSM 5838 / IFAM 1418)</name>
    <dbReference type="NCBI Taxonomy" id="582402"/>
    <lineage>
        <taxon>Bacteria</taxon>
        <taxon>Pseudomonadati</taxon>
        <taxon>Pseudomonadota</taxon>
        <taxon>Alphaproteobacteria</taxon>
        <taxon>Hyphomonadales</taxon>
        <taxon>Hyphomonadaceae</taxon>
        <taxon>Hirschia</taxon>
    </lineage>
</organism>
<dbReference type="InterPro" id="IPR035965">
    <property type="entry name" value="PAS-like_dom_sf"/>
</dbReference>
<reference evidence="6" key="1">
    <citation type="journal article" date="2011" name="J. Bacteriol.">
        <title>Genome sequences of eight morphologically diverse alphaproteobacteria.</title>
        <authorList>
            <consortium name="US DOE Joint Genome Institute"/>
            <person name="Brown P.J."/>
            <person name="Kysela D.T."/>
            <person name="Buechlein A."/>
            <person name="Hemmerich C."/>
            <person name="Brun Y.V."/>
        </authorList>
    </citation>
    <scope>NUCLEOTIDE SEQUENCE [LARGE SCALE GENOMIC DNA]</scope>
    <source>
        <strain evidence="6">ATCC 49814 / DSM 5838 / IFAM 1418</strain>
    </source>
</reference>
<accession>C6XK75</accession>
<dbReference type="PROSITE" id="PS50113">
    <property type="entry name" value="PAC"/>
    <property type="match status" value="1"/>
</dbReference>
<keyword evidence="1" id="KW-1133">Transmembrane helix</keyword>
<dbReference type="SUPFAM" id="SSF141868">
    <property type="entry name" value="EAL domain-like"/>
    <property type="match status" value="1"/>
</dbReference>
<dbReference type="SMART" id="SM00052">
    <property type="entry name" value="EAL"/>
    <property type="match status" value="1"/>
</dbReference>
<dbReference type="InterPro" id="IPR029787">
    <property type="entry name" value="Nucleotide_cyclase"/>
</dbReference>
<evidence type="ECO:0000259" key="4">
    <source>
        <dbReference type="PROSITE" id="PS50887"/>
    </source>
</evidence>
<dbReference type="InterPro" id="IPR001633">
    <property type="entry name" value="EAL_dom"/>
</dbReference>
<dbReference type="Pfam" id="PF13426">
    <property type="entry name" value="PAS_9"/>
    <property type="match status" value="1"/>
</dbReference>
<dbReference type="Gene3D" id="3.20.20.450">
    <property type="entry name" value="EAL domain"/>
    <property type="match status" value="1"/>
</dbReference>
<dbReference type="HOGENOM" id="CLU_000445_70_49_5"/>
<dbReference type="NCBIfam" id="TIGR00254">
    <property type="entry name" value="GGDEF"/>
    <property type="match status" value="1"/>
</dbReference>
<dbReference type="CDD" id="cd01948">
    <property type="entry name" value="EAL"/>
    <property type="match status" value="1"/>
</dbReference>
<feature type="domain" description="GGDEF" evidence="4">
    <location>
        <begin position="370"/>
        <end position="503"/>
    </location>
</feature>
<dbReference type="CDD" id="cd01949">
    <property type="entry name" value="GGDEF"/>
    <property type="match status" value="1"/>
</dbReference>
<dbReference type="SUPFAM" id="SSF55073">
    <property type="entry name" value="Nucleotide cyclase"/>
    <property type="match status" value="1"/>
</dbReference>
<dbReference type="SUPFAM" id="SSF55785">
    <property type="entry name" value="PYP-like sensor domain (PAS domain)"/>
    <property type="match status" value="1"/>
</dbReference>
<dbReference type="EMBL" id="CP001678">
    <property type="protein sequence ID" value="ACT59520.1"/>
    <property type="molecule type" value="Genomic_DNA"/>
</dbReference>
<evidence type="ECO:0000313" key="6">
    <source>
        <dbReference type="Proteomes" id="UP000002745"/>
    </source>
</evidence>
<dbReference type="PANTHER" id="PTHR44757:SF4">
    <property type="entry name" value="DIGUANYLATE CYCLASE DGCE-RELATED"/>
    <property type="match status" value="1"/>
</dbReference>
<dbReference type="OrthoDB" id="7279500at2"/>
<dbReference type="Pfam" id="PF00990">
    <property type="entry name" value="GGDEF"/>
    <property type="match status" value="1"/>
</dbReference>
<keyword evidence="6" id="KW-1185">Reference proteome</keyword>
<feature type="transmembrane region" description="Helical" evidence="1">
    <location>
        <begin position="173"/>
        <end position="193"/>
    </location>
</feature>
<proteinExistence type="predicted"/>
<feature type="transmembrane region" description="Helical" evidence="1">
    <location>
        <begin position="59"/>
        <end position="81"/>
    </location>
</feature>
<feature type="domain" description="PAC" evidence="2">
    <location>
        <begin position="284"/>
        <end position="338"/>
    </location>
</feature>
<dbReference type="Gene3D" id="3.30.70.270">
    <property type="match status" value="1"/>
</dbReference>
<dbReference type="InterPro" id="IPR000160">
    <property type="entry name" value="GGDEF_dom"/>
</dbReference>
<feature type="domain" description="EAL" evidence="3">
    <location>
        <begin position="512"/>
        <end position="762"/>
    </location>
</feature>
<feature type="transmembrane region" description="Helical" evidence="1">
    <location>
        <begin position="101"/>
        <end position="122"/>
    </location>
</feature>
<dbReference type="STRING" id="582402.Hbal_1834"/>
<feature type="transmembrane region" description="Helical" evidence="1">
    <location>
        <begin position="31"/>
        <end position="53"/>
    </location>
</feature>
<dbReference type="KEGG" id="hba:Hbal_1834"/>
<dbReference type="CDD" id="cd00130">
    <property type="entry name" value="PAS"/>
    <property type="match status" value="1"/>
</dbReference>
<dbReference type="Pfam" id="PF00563">
    <property type="entry name" value="EAL"/>
    <property type="match status" value="1"/>
</dbReference>
<protein>
    <submittedName>
        <fullName evidence="5">Diguanylate cyclase/phosphodiesterase with PAS/PAC sensor(S)</fullName>
    </submittedName>
</protein>
<dbReference type="PANTHER" id="PTHR44757">
    <property type="entry name" value="DIGUANYLATE CYCLASE DGCP"/>
    <property type="match status" value="1"/>
</dbReference>
<dbReference type="eggNOG" id="COG5001">
    <property type="taxonomic scope" value="Bacteria"/>
</dbReference>
<dbReference type="Proteomes" id="UP000002745">
    <property type="component" value="Chromosome"/>
</dbReference>
<dbReference type="InterPro" id="IPR000700">
    <property type="entry name" value="PAS-assoc_C"/>
</dbReference>
<keyword evidence="1" id="KW-0472">Membrane</keyword>
<dbReference type="Gene3D" id="3.30.450.20">
    <property type="entry name" value="PAS domain"/>
    <property type="match status" value="1"/>
</dbReference>